<accession>A0A928GIV2</accession>
<comment type="caution">
    <text evidence="2">The sequence shown here is derived from an EMBL/GenBank/DDBJ whole genome shotgun (WGS) entry which is preliminary data.</text>
</comment>
<proteinExistence type="predicted"/>
<protein>
    <submittedName>
        <fullName evidence="2">DUF4292 domain-containing protein</fullName>
    </submittedName>
</protein>
<name>A0A928GIV2_XYLRU</name>
<gene>
    <name evidence="2" type="ORF">E7102_07890</name>
</gene>
<evidence type="ECO:0000313" key="3">
    <source>
        <dbReference type="Proteomes" id="UP000763088"/>
    </source>
</evidence>
<dbReference type="Proteomes" id="UP000763088">
    <property type="component" value="Unassembled WGS sequence"/>
</dbReference>
<keyword evidence="1" id="KW-0732">Signal</keyword>
<evidence type="ECO:0000256" key="1">
    <source>
        <dbReference type="SAM" id="SignalP"/>
    </source>
</evidence>
<organism evidence="2 3">
    <name type="scientific">Xylanibacter ruminicola</name>
    <name type="common">Prevotella ruminicola</name>
    <dbReference type="NCBI Taxonomy" id="839"/>
    <lineage>
        <taxon>Bacteria</taxon>
        <taxon>Pseudomonadati</taxon>
        <taxon>Bacteroidota</taxon>
        <taxon>Bacteroidia</taxon>
        <taxon>Bacteroidales</taxon>
        <taxon>Prevotellaceae</taxon>
        <taxon>Xylanibacter</taxon>
    </lineage>
</organism>
<sequence>MKLKSIVRIAVLALPLVLVSCKSHKKIVDSTPSIAQRQAADFLGQVRENQQTAKFITSKVKFSVEVGPQKLTLTGNLKMRRNDVIRLQLMAFGFVEAGRLEFTKDYVLIMDRINKQYLKAPYRQIDFLRNSGLNFMALQALFWNELFKPNQGSDAVILSKNIAETNFSTIESGDDMIISYEDGKMDYSWLASKNTAVIRMANILYKDRFNGNTQLNWDYSDFEVFSRKVYPKKHQITLTTPDKEVKLGMTLNYLGSDTEWEARTEVSNKYREVTVDEILRRFMAL</sequence>
<dbReference type="AlphaFoldDB" id="A0A928GIV2"/>
<dbReference type="Pfam" id="PF14125">
    <property type="entry name" value="DUF4292"/>
    <property type="match status" value="1"/>
</dbReference>
<reference evidence="2" key="1">
    <citation type="submission" date="2019-04" db="EMBL/GenBank/DDBJ databases">
        <title>Evolution of Biomass-Degrading Anaerobic Consortia Revealed by Metagenomics.</title>
        <authorList>
            <person name="Peng X."/>
        </authorList>
    </citation>
    <scope>NUCLEOTIDE SEQUENCE</scope>
    <source>
        <strain evidence="2">SIG141</strain>
    </source>
</reference>
<dbReference type="PROSITE" id="PS51257">
    <property type="entry name" value="PROKAR_LIPOPROTEIN"/>
    <property type="match status" value="1"/>
</dbReference>
<feature type="signal peptide" evidence="1">
    <location>
        <begin position="1"/>
        <end position="25"/>
    </location>
</feature>
<dbReference type="EMBL" id="SUYD01000009">
    <property type="protein sequence ID" value="MBE6266373.1"/>
    <property type="molecule type" value="Genomic_DNA"/>
</dbReference>
<evidence type="ECO:0000313" key="2">
    <source>
        <dbReference type="EMBL" id="MBE6266373.1"/>
    </source>
</evidence>
<feature type="chain" id="PRO_5037529076" evidence="1">
    <location>
        <begin position="26"/>
        <end position="285"/>
    </location>
</feature>
<dbReference type="InterPro" id="IPR025634">
    <property type="entry name" value="DUF4292"/>
</dbReference>